<dbReference type="EMBL" id="UZAF01018025">
    <property type="protein sequence ID" value="VDO47215.1"/>
    <property type="molecule type" value="Genomic_DNA"/>
</dbReference>
<evidence type="ECO:0000313" key="1">
    <source>
        <dbReference type="EMBL" id="VDO47215.1"/>
    </source>
</evidence>
<dbReference type="Proteomes" id="UP000268014">
    <property type="component" value="Unassembled WGS sequence"/>
</dbReference>
<gene>
    <name evidence="1" type="ORF">HPLM_LOCUS12935</name>
</gene>
<protein>
    <submittedName>
        <fullName evidence="3">Glycosyltransferase</fullName>
    </submittedName>
</protein>
<reference evidence="3" key="1">
    <citation type="submission" date="2017-02" db="UniProtKB">
        <authorList>
            <consortium name="WormBaseParasite"/>
        </authorList>
    </citation>
    <scope>IDENTIFICATION</scope>
</reference>
<reference evidence="1 2" key="2">
    <citation type="submission" date="2018-11" db="EMBL/GenBank/DDBJ databases">
        <authorList>
            <consortium name="Pathogen Informatics"/>
        </authorList>
    </citation>
    <scope>NUCLEOTIDE SEQUENCE [LARGE SCALE GENOMIC DNA]</scope>
    <source>
        <strain evidence="1 2">MHpl1</strain>
    </source>
</reference>
<evidence type="ECO:0000313" key="2">
    <source>
        <dbReference type="Proteomes" id="UP000268014"/>
    </source>
</evidence>
<organism evidence="3">
    <name type="scientific">Haemonchus placei</name>
    <name type="common">Barber's pole worm</name>
    <dbReference type="NCBI Taxonomy" id="6290"/>
    <lineage>
        <taxon>Eukaryota</taxon>
        <taxon>Metazoa</taxon>
        <taxon>Ecdysozoa</taxon>
        <taxon>Nematoda</taxon>
        <taxon>Chromadorea</taxon>
        <taxon>Rhabditida</taxon>
        <taxon>Rhabditina</taxon>
        <taxon>Rhabditomorpha</taxon>
        <taxon>Strongyloidea</taxon>
        <taxon>Trichostrongylidae</taxon>
        <taxon>Haemonchus</taxon>
    </lineage>
</organism>
<proteinExistence type="predicted"/>
<evidence type="ECO:0000313" key="3">
    <source>
        <dbReference type="WBParaSite" id="HPLM_0001294301-mRNA-1"/>
    </source>
</evidence>
<accession>A0A0N4WNQ9</accession>
<dbReference type="AlphaFoldDB" id="A0A0N4WNQ9"/>
<sequence>MVTGNRMLIYYRQYPISGVPLARRDALDDLKEERNGFVHRVCSPGEFAEANVAVDHVVVVLPPPVRGK</sequence>
<name>A0A0N4WNQ9_HAEPC</name>
<dbReference type="WBParaSite" id="HPLM_0001294301-mRNA-1">
    <property type="protein sequence ID" value="HPLM_0001294301-mRNA-1"/>
    <property type="gene ID" value="HPLM_0001294301"/>
</dbReference>
<keyword evidence="2" id="KW-1185">Reference proteome</keyword>